<dbReference type="InterPro" id="IPR051789">
    <property type="entry name" value="Bact_Polyamine_Transport"/>
</dbReference>
<dbReference type="STRING" id="100225.SAMN05421595_1662"/>
<proteinExistence type="inferred from homology"/>
<sequence length="278" mass="29294">MKSLRKTVGWFGDHAVWFAAGTVMLLLCIPVVYTAVFSFNAYHRSNLVWNPEGSPTLAHWADPCGAAGICDALATSLRVGLISTVIATVLGTLMAVALVRTRLRGRGALEVLLLLPMDTPDVVLGAGLLTLFVQGLSAVGLRLGETAIIAAHVMLALSFVVVAVRSRLESLDPRLAEAAADLYAGTFATFRHVTLPLAAPGIVGAALLAFAISMDDVVLATFVGGDAMTFPRYVYVTALRGIPAQANVIGVGLALLGLSAALAFTAASWLRRRRRTVR</sequence>
<feature type="transmembrane region" description="Helical" evidence="8">
    <location>
        <begin position="81"/>
        <end position="101"/>
    </location>
</feature>
<reference evidence="10 11" key="1">
    <citation type="submission" date="2012-08" db="EMBL/GenBank/DDBJ databases">
        <title>Whole genome shotgun sequence of Austwickia chelonae NBRC 105200.</title>
        <authorList>
            <person name="Yoshida I."/>
            <person name="Hosoyama A."/>
            <person name="Tsuchikane K."/>
            <person name="Katsumata H."/>
            <person name="Ando Y."/>
            <person name="Ohji S."/>
            <person name="Hamada M."/>
            <person name="Tamura T."/>
            <person name="Yamazoe A."/>
            <person name="Yamazaki S."/>
            <person name="Fujita N."/>
        </authorList>
    </citation>
    <scope>NUCLEOTIDE SEQUENCE [LARGE SCALE GENOMIC DNA]</scope>
    <source>
        <strain evidence="10 11">NBRC 105200</strain>
    </source>
</reference>
<evidence type="ECO:0000256" key="5">
    <source>
        <dbReference type="ARBA" id="ARBA00022692"/>
    </source>
</evidence>
<gene>
    <name evidence="10" type="ORF">AUCHE_01_00960</name>
</gene>
<keyword evidence="3 8" id="KW-0813">Transport</keyword>
<feature type="transmembrane region" description="Helical" evidence="8">
    <location>
        <begin position="122"/>
        <end position="141"/>
    </location>
</feature>
<dbReference type="PROSITE" id="PS50928">
    <property type="entry name" value="ABC_TM1"/>
    <property type="match status" value="1"/>
</dbReference>
<dbReference type="Proteomes" id="UP000008495">
    <property type="component" value="Unassembled WGS sequence"/>
</dbReference>
<keyword evidence="7 8" id="KW-0472">Membrane</keyword>
<dbReference type="Gene3D" id="1.10.3720.10">
    <property type="entry name" value="MetI-like"/>
    <property type="match status" value="1"/>
</dbReference>
<dbReference type="AlphaFoldDB" id="K6VIJ5"/>
<evidence type="ECO:0000256" key="7">
    <source>
        <dbReference type="ARBA" id="ARBA00023136"/>
    </source>
</evidence>
<comment type="similarity">
    <text evidence="2">Belongs to the binding-protein-dependent transport system permease family. CysTW subfamily.</text>
</comment>
<dbReference type="GO" id="GO:0005886">
    <property type="term" value="C:plasma membrane"/>
    <property type="evidence" value="ECO:0007669"/>
    <property type="project" value="UniProtKB-SubCell"/>
</dbReference>
<keyword evidence="5 8" id="KW-0812">Transmembrane</keyword>
<dbReference type="InterPro" id="IPR000515">
    <property type="entry name" value="MetI-like"/>
</dbReference>
<dbReference type="EMBL" id="BAGZ01000001">
    <property type="protein sequence ID" value="GAB76534.1"/>
    <property type="molecule type" value="Genomic_DNA"/>
</dbReference>
<dbReference type="GO" id="GO:0055085">
    <property type="term" value="P:transmembrane transport"/>
    <property type="evidence" value="ECO:0007669"/>
    <property type="project" value="InterPro"/>
</dbReference>
<protein>
    <submittedName>
        <fullName evidence="10">Putative ABC transporter permease protein</fullName>
    </submittedName>
</protein>
<feature type="domain" description="ABC transmembrane type-1" evidence="9">
    <location>
        <begin position="73"/>
        <end position="266"/>
    </location>
</feature>
<evidence type="ECO:0000259" key="9">
    <source>
        <dbReference type="PROSITE" id="PS50928"/>
    </source>
</evidence>
<dbReference type="CDD" id="cd06261">
    <property type="entry name" value="TM_PBP2"/>
    <property type="match status" value="1"/>
</dbReference>
<dbReference type="eggNOG" id="COG1177">
    <property type="taxonomic scope" value="Bacteria"/>
</dbReference>
<dbReference type="InterPro" id="IPR035906">
    <property type="entry name" value="MetI-like_sf"/>
</dbReference>
<organism evidence="10 11">
    <name type="scientific">Austwickia chelonae NBRC 105200</name>
    <dbReference type="NCBI Taxonomy" id="1184607"/>
    <lineage>
        <taxon>Bacteria</taxon>
        <taxon>Bacillati</taxon>
        <taxon>Actinomycetota</taxon>
        <taxon>Actinomycetes</taxon>
        <taxon>Micrococcales</taxon>
        <taxon>Dermatophilaceae</taxon>
        <taxon>Austwickia</taxon>
    </lineage>
</organism>
<dbReference type="Pfam" id="PF00528">
    <property type="entry name" value="BPD_transp_1"/>
    <property type="match status" value="1"/>
</dbReference>
<evidence type="ECO:0000256" key="6">
    <source>
        <dbReference type="ARBA" id="ARBA00022989"/>
    </source>
</evidence>
<dbReference type="PANTHER" id="PTHR43848">
    <property type="entry name" value="PUTRESCINE TRANSPORT SYSTEM PERMEASE PROTEIN POTI"/>
    <property type="match status" value="1"/>
</dbReference>
<evidence type="ECO:0000256" key="4">
    <source>
        <dbReference type="ARBA" id="ARBA00022475"/>
    </source>
</evidence>
<keyword evidence="4" id="KW-1003">Cell membrane</keyword>
<name>K6VIJ5_9MICO</name>
<evidence type="ECO:0000256" key="1">
    <source>
        <dbReference type="ARBA" id="ARBA00004651"/>
    </source>
</evidence>
<evidence type="ECO:0000313" key="10">
    <source>
        <dbReference type="EMBL" id="GAB76534.1"/>
    </source>
</evidence>
<accession>K6VIJ5</accession>
<evidence type="ECO:0000313" key="11">
    <source>
        <dbReference type="Proteomes" id="UP000008495"/>
    </source>
</evidence>
<comment type="subcellular location">
    <subcellularLocation>
        <location evidence="1 8">Cell membrane</location>
        <topology evidence="1 8">Multi-pass membrane protein</topology>
    </subcellularLocation>
</comment>
<keyword evidence="11" id="KW-1185">Reference proteome</keyword>
<comment type="caution">
    <text evidence="10">The sequence shown here is derived from an EMBL/GenBank/DDBJ whole genome shotgun (WGS) entry which is preliminary data.</text>
</comment>
<keyword evidence="6 8" id="KW-1133">Transmembrane helix</keyword>
<evidence type="ECO:0000256" key="8">
    <source>
        <dbReference type="RuleBase" id="RU363032"/>
    </source>
</evidence>
<dbReference type="RefSeq" id="WP_006501284.1">
    <property type="nucleotide sequence ID" value="NZ_BAGZ01000001.1"/>
</dbReference>
<dbReference type="SUPFAM" id="SSF161098">
    <property type="entry name" value="MetI-like"/>
    <property type="match status" value="1"/>
</dbReference>
<evidence type="ECO:0000256" key="2">
    <source>
        <dbReference type="ARBA" id="ARBA00007069"/>
    </source>
</evidence>
<feature type="transmembrane region" description="Helical" evidence="8">
    <location>
        <begin position="193"/>
        <end position="212"/>
    </location>
</feature>
<dbReference type="PANTHER" id="PTHR43848:SF2">
    <property type="entry name" value="PUTRESCINE TRANSPORT SYSTEM PERMEASE PROTEIN POTI"/>
    <property type="match status" value="1"/>
</dbReference>
<dbReference type="OrthoDB" id="9810794at2"/>
<feature type="transmembrane region" description="Helical" evidence="8">
    <location>
        <begin position="15"/>
        <end position="39"/>
    </location>
</feature>
<feature type="transmembrane region" description="Helical" evidence="8">
    <location>
        <begin position="248"/>
        <end position="270"/>
    </location>
</feature>
<evidence type="ECO:0000256" key="3">
    <source>
        <dbReference type="ARBA" id="ARBA00022448"/>
    </source>
</evidence>